<reference evidence="4" key="2">
    <citation type="journal article" date="2008" name="Nucleic Acids Res.">
        <title>The rice annotation project database (RAP-DB): 2008 update.</title>
        <authorList>
            <consortium name="The rice annotation project (RAP)"/>
        </authorList>
    </citation>
    <scope>GENOME REANNOTATION</scope>
    <source>
        <strain evidence="4">cv. Nipponbare</strain>
    </source>
</reference>
<evidence type="ECO:0000259" key="2">
    <source>
        <dbReference type="Pfam" id="PF13976"/>
    </source>
</evidence>
<evidence type="ECO:0000313" key="3">
    <source>
        <dbReference type="EMBL" id="BAH91432.1"/>
    </source>
</evidence>
<organism evidence="3 4">
    <name type="scientific">Oryza sativa subsp. japonica</name>
    <name type="common">Rice</name>
    <dbReference type="NCBI Taxonomy" id="39947"/>
    <lineage>
        <taxon>Eukaryota</taxon>
        <taxon>Viridiplantae</taxon>
        <taxon>Streptophyta</taxon>
        <taxon>Embryophyta</taxon>
        <taxon>Tracheophyta</taxon>
        <taxon>Spermatophyta</taxon>
        <taxon>Magnoliopsida</taxon>
        <taxon>Liliopsida</taxon>
        <taxon>Poales</taxon>
        <taxon>Poaceae</taxon>
        <taxon>BOP clade</taxon>
        <taxon>Oryzoideae</taxon>
        <taxon>Oryzeae</taxon>
        <taxon>Oryzinae</taxon>
        <taxon>Oryza</taxon>
        <taxon>Oryza sativa</taxon>
    </lineage>
</organism>
<dbReference type="InterPro" id="IPR036397">
    <property type="entry name" value="RNaseH_sf"/>
</dbReference>
<dbReference type="Pfam" id="PF03732">
    <property type="entry name" value="Retrotrans_gag"/>
    <property type="match status" value="1"/>
</dbReference>
<gene>
    <name evidence="3" type="ordered locus">Os01g0909600</name>
</gene>
<dbReference type="OMA" id="LWYINNE"/>
<dbReference type="InterPro" id="IPR005162">
    <property type="entry name" value="Retrotrans_gag_dom"/>
</dbReference>
<dbReference type="Pfam" id="PF13976">
    <property type="entry name" value="gag_pre-integrs"/>
    <property type="match status" value="1"/>
</dbReference>
<dbReference type="SUPFAM" id="SSF53098">
    <property type="entry name" value="Ribonuclease H-like"/>
    <property type="match status" value="1"/>
</dbReference>
<dbReference type="PANTHER" id="PTHR37610:SF40">
    <property type="entry name" value="OS01G0909600 PROTEIN"/>
    <property type="match status" value="1"/>
</dbReference>
<reference evidence="3 4" key="1">
    <citation type="journal article" date="2005" name="Nature">
        <title>The map-based sequence of the rice genome.</title>
        <authorList>
            <consortium name="International rice genome sequencing project (IRGSP)"/>
            <person name="Matsumoto T."/>
            <person name="Wu J."/>
            <person name="Kanamori H."/>
            <person name="Katayose Y."/>
            <person name="Fujisawa M."/>
            <person name="Namiki N."/>
            <person name="Mizuno H."/>
            <person name="Yamamoto K."/>
            <person name="Antonio B.A."/>
            <person name="Baba T."/>
            <person name="Sakata K."/>
            <person name="Nagamura Y."/>
            <person name="Aoki H."/>
            <person name="Arikawa K."/>
            <person name="Arita K."/>
            <person name="Bito T."/>
            <person name="Chiden Y."/>
            <person name="Fujitsuka N."/>
            <person name="Fukunaka R."/>
            <person name="Hamada M."/>
            <person name="Harada C."/>
            <person name="Hayashi A."/>
            <person name="Hijishita S."/>
            <person name="Honda M."/>
            <person name="Hosokawa S."/>
            <person name="Ichikawa Y."/>
            <person name="Idonuma A."/>
            <person name="Iijima M."/>
            <person name="Ikeda M."/>
            <person name="Ikeno M."/>
            <person name="Ito K."/>
            <person name="Ito S."/>
            <person name="Ito T."/>
            <person name="Ito Y."/>
            <person name="Ito Y."/>
            <person name="Iwabuchi A."/>
            <person name="Kamiya K."/>
            <person name="Karasawa W."/>
            <person name="Kurita K."/>
            <person name="Katagiri S."/>
            <person name="Kikuta A."/>
            <person name="Kobayashi H."/>
            <person name="Kobayashi N."/>
            <person name="Machita K."/>
            <person name="Maehara T."/>
            <person name="Masukawa M."/>
            <person name="Mizubayashi T."/>
            <person name="Mukai Y."/>
            <person name="Nagasaki H."/>
            <person name="Nagata Y."/>
            <person name="Naito S."/>
            <person name="Nakashima M."/>
            <person name="Nakama Y."/>
            <person name="Nakamichi Y."/>
            <person name="Nakamura M."/>
            <person name="Meguro A."/>
            <person name="Negishi M."/>
            <person name="Ohta I."/>
            <person name="Ohta T."/>
            <person name="Okamoto M."/>
            <person name="Ono N."/>
            <person name="Saji S."/>
            <person name="Sakaguchi M."/>
            <person name="Sakai K."/>
            <person name="Shibata M."/>
            <person name="Shimokawa T."/>
            <person name="Song J."/>
            <person name="Takazaki Y."/>
            <person name="Terasawa K."/>
            <person name="Tsugane M."/>
            <person name="Tsuji K."/>
            <person name="Ueda S."/>
            <person name="Waki K."/>
            <person name="Yamagata H."/>
            <person name="Yamamoto M."/>
            <person name="Yamamoto S."/>
            <person name="Yamane H."/>
            <person name="Yoshiki S."/>
            <person name="Yoshihara R."/>
            <person name="Yukawa K."/>
            <person name="Zhong H."/>
            <person name="Yano M."/>
            <person name="Yuan Q."/>
            <person name="Ouyang S."/>
            <person name="Liu J."/>
            <person name="Jones K.M."/>
            <person name="Gansberger K."/>
            <person name="Moffat K."/>
            <person name="Hill J."/>
            <person name="Bera J."/>
            <person name="Fadrosh D."/>
            <person name="Jin S."/>
            <person name="Johri S."/>
            <person name="Kim M."/>
            <person name="Overton L."/>
            <person name="Reardon M."/>
            <person name="Tsitrin T."/>
            <person name="Vuong H."/>
            <person name="Weaver B."/>
            <person name="Ciecko A."/>
            <person name="Tallon L."/>
            <person name="Jackson J."/>
            <person name="Pai G."/>
            <person name="Aken S.V."/>
            <person name="Utterback T."/>
            <person name="Reidmuller S."/>
            <person name="Feldblyum T."/>
            <person name="Hsiao J."/>
            <person name="Zismann V."/>
            <person name="Iobst S."/>
            <person name="de Vazeille A.R."/>
            <person name="Buell C.R."/>
            <person name="Ying K."/>
            <person name="Li Y."/>
            <person name="Lu T."/>
            <person name="Huang Y."/>
            <person name="Zhao Q."/>
            <person name="Feng Q."/>
            <person name="Zhang L."/>
            <person name="Zhu J."/>
            <person name="Weng Q."/>
            <person name="Mu J."/>
            <person name="Lu Y."/>
            <person name="Fan D."/>
            <person name="Liu Y."/>
            <person name="Guan J."/>
            <person name="Zhang Y."/>
            <person name="Yu S."/>
            <person name="Liu X."/>
            <person name="Zhang Y."/>
            <person name="Hong G."/>
            <person name="Han B."/>
            <person name="Choisne N."/>
            <person name="Demange N."/>
            <person name="Orjeda G."/>
            <person name="Samain S."/>
            <person name="Cattolico L."/>
            <person name="Pelletier E."/>
            <person name="Couloux A."/>
            <person name="Segurens B."/>
            <person name="Wincker P."/>
            <person name="D'Hont A."/>
            <person name="Scarpelli C."/>
            <person name="Weissenbach J."/>
            <person name="Salanoubat M."/>
            <person name="Quetier F."/>
            <person name="Yu Y."/>
            <person name="Kim H.R."/>
            <person name="Rambo T."/>
            <person name="Currie J."/>
            <person name="Collura K."/>
            <person name="Luo M."/>
            <person name="Yang T."/>
            <person name="Ammiraju J.S.S."/>
            <person name="Engler F."/>
            <person name="Soderlund C."/>
            <person name="Wing R.A."/>
            <person name="Palmer L.E."/>
            <person name="de la Bastide M."/>
            <person name="Spiegel L."/>
            <person name="Nascimento L."/>
            <person name="Zutavern T."/>
            <person name="O'Shaughnessy A."/>
            <person name="Dike S."/>
            <person name="Dedhia N."/>
            <person name="Preston R."/>
            <person name="Balija V."/>
            <person name="McCombie W.R."/>
            <person name="Chow T."/>
            <person name="Chen H."/>
            <person name="Chung M."/>
            <person name="Chen C."/>
            <person name="Shaw J."/>
            <person name="Wu H."/>
            <person name="Hsiao K."/>
            <person name="Chao Y."/>
            <person name="Chu M."/>
            <person name="Cheng C."/>
            <person name="Hour A."/>
            <person name="Lee P."/>
            <person name="Lin S."/>
            <person name="Lin Y."/>
            <person name="Liou J."/>
            <person name="Liu S."/>
            <person name="Hsing Y."/>
            <person name="Raghuvanshi S."/>
            <person name="Mohanty A."/>
            <person name="Bharti A.K."/>
            <person name="Gaur A."/>
            <person name="Gupta V."/>
            <person name="Kumar D."/>
            <person name="Ravi V."/>
            <person name="Vij S."/>
            <person name="Kapur A."/>
            <person name="Khurana P."/>
            <person name="Khurana P."/>
            <person name="Khurana J.P."/>
            <person name="Tyagi A.K."/>
            <person name="Gaikwad K."/>
            <person name="Singh A."/>
            <person name="Dalal V."/>
            <person name="Srivastava S."/>
            <person name="Dixit A."/>
            <person name="Pal A.K."/>
            <person name="Ghazi I.A."/>
            <person name="Yadav M."/>
            <person name="Pandit A."/>
            <person name="Bhargava A."/>
            <person name="Sureshbabu K."/>
            <person name="Batra K."/>
            <person name="Sharma T.R."/>
            <person name="Mohapatra T."/>
            <person name="Singh N.K."/>
            <person name="Messing J."/>
            <person name="Nelson A.B."/>
            <person name="Fuks G."/>
            <person name="Kavchok S."/>
            <person name="Keizer G."/>
            <person name="Linton E."/>
            <person name="Llaca V."/>
            <person name="Song R."/>
            <person name="Tanyolac B."/>
            <person name="Young S."/>
            <person name="Ho-Il K."/>
            <person name="Hahn J.H."/>
            <person name="Sangsakoo G."/>
            <person name="Vanavichit A."/>
            <person name="de Mattos Luiz.A.T."/>
            <person name="Zimmer P.D."/>
            <person name="Malone G."/>
            <person name="Dellagostin O."/>
            <person name="de Oliveira A.C."/>
            <person name="Bevan M."/>
            <person name="Bancroft I."/>
            <person name="Minx P."/>
            <person name="Cordum H."/>
            <person name="Wilson R."/>
            <person name="Cheng Z."/>
            <person name="Jin W."/>
            <person name="Jiang J."/>
            <person name="Leong S.A."/>
            <person name="Iwama H."/>
            <person name="Gojobori T."/>
            <person name="Itoh T."/>
            <person name="Niimura Y."/>
            <person name="Fujii Y."/>
            <person name="Habara T."/>
            <person name="Sakai H."/>
            <person name="Sato Y."/>
            <person name="Wilson G."/>
            <person name="Kumar K."/>
            <person name="McCouch S."/>
            <person name="Juretic N."/>
            <person name="Hoen D."/>
            <person name="Wright S."/>
            <person name="Bruskiewich R."/>
            <person name="Bureau T."/>
            <person name="Miyao A."/>
            <person name="Hirochika H."/>
            <person name="Nishikawa T."/>
            <person name="Kadowaki K."/>
            <person name="Sugiura M."/>
            <person name="Burr B."/>
            <person name="Sasaki T."/>
        </authorList>
    </citation>
    <scope>NUCLEOTIDE SEQUENCE [LARGE SCALE GENOMIC DNA]</scope>
    <source>
        <strain evidence="4">cv. Nipponbare</strain>
    </source>
</reference>
<dbReference type="KEGG" id="dosa:Os01g0909600"/>
<dbReference type="Gene3D" id="3.30.420.10">
    <property type="entry name" value="Ribonuclease H-like superfamily/Ribonuclease H"/>
    <property type="match status" value="1"/>
</dbReference>
<protein>
    <submittedName>
        <fullName evidence="3">Os01g0909600 protein</fullName>
    </submittedName>
</protein>
<dbReference type="InterPro" id="IPR025724">
    <property type="entry name" value="GAG-pre-integrase_dom"/>
</dbReference>
<evidence type="ECO:0000259" key="1">
    <source>
        <dbReference type="Pfam" id="PF03732"/>
    </source>
</evidence>
<dbReference type="Gramene" id="Os01t0909600-01">
    <property type="protein sequence ID" value="Os01t0909600-01"/>
    <property type="gene ID" value="Os01g0909600"/>
</dbReference>
<dbReference type="GO" id="GO:0003676">
    <property type="term" value="F:nucleic acid binding"/>
    <property type="evidence" value="ECO:0007669"/>
    <property type="project" value="InterPro"/>
</dbReference>
<evidence type="ECO:0000313" key="4">
    <source>
        <dbReference type="Proteomes" id="UP000000763"/>
    </source>
</evidence>
<name>A0A0P0VBT8_ORYSJ</name>
<proteinExistence type="predicted"/>
<dbReference type="AlphaFoldDB" id="A0A0P0VBT8"/>
<feature type="domain" description="Retrotransposon gag" evidence="1">
    <location>
        <begin position="106"/>
        <end position="181"/>
    </location>
</feature>
<sequence length="331" mass="37835">MDPLKGVEESSLVTKGEMKSLLQDLIATGMMGPRIGGASPEIKLEQMPNEVKLEESQNYLSWSRRTRLMLRAKGVEHYLEETCIEPDDKLSVDWKVWNSTNSTVATWLMTSVAPSIARMVETISNASTVWKTLSKMYSGEDNAMMMVEAQDKVENLKQEGRTVQEYASELQQLWADLDHYERGTGRRIGTGVRRNGLWYINNEEVGLAAVAGNAEEIILLHCRLGHPSFDNVSKLYPILFNGVNKSRLVCDACEFGKHTRTPYVGSGLRSYEPFILIHYDVWGPWPVTLVSGFKWFVSFIDCYTRMTWIYVLKHKNDVLRCFQDFHKFKSV</sequence>
<feature type="domain" description="GAG-pre-integrase" evidence="2">
    <location>
        <begin position="207"/>
        <end position="258"/>
    </location>
</feature>
<dbReference type="Proteomes" id="UP000000763">
    <property type="component" value="Chromosome 1"/>
</dbReference>
<dbReference type="InterPro" id="IPR012337">
    <property type="entry name" value="RNaseH-like_sf"/>
</dbReference>
<dbReference type="PANTHER" id="PTHR37610">
    <property type="entry name" value="CCHC-TYPE DOMAIN-CONTAINING PROTEIN"/>
    <property type="match status" value="1"/>
</dbReference>
<dbReference type="EMBL" id="AP008207">
    <property type="protein sequence ID" value="BAH91432.1"/>
    <property type="molecule type" value="Genomic_DNA"/>
</dbReference>
<accession>A0A0P0VBT8</accession>